<gene>
    <name evidence="3" type="ORF">ACFPIB_09795</name>
</gene>
<comment type="caution">
    <text evidence="3">The sequence shown here is derived from an EMBL/GenBank/DDBJ whole genome shotgun (WGS) entry which is preliminary data.</text>
</comment>
<keyword evidence="1" id="KW-0732">Signal</keyword>
<sequence length="293" mass="31505">MKKLFTLAIAMAFAATSFAQIQNSSLETWQTKAGVGITGPYTYEIPQNWNLGFISELLAGFGIKPSIGKSTTANTGSFSLKLSSTADTIGADAMAAFSLGPNNRPQAFTGHFQTSGVVTDPNDYGQAIVFMTKWNGTKTDTIGYGMTDLDNAPNGFKPFTANIQYSNNLTPDSAIVYFLYLPEEGNTHVLIDDLAFITTVGIKENITFPELTFYPNPVSGNQKATLKFIAPKAEKATLTIHDVVGKAVKTIPLHTLLAGANTVEIATDELKNGLYTATLQSASGSQTFRFVKR</sequence>
<evidence type="ECO:0000256" key="1">
    <source>
        <dbReference type="SAM" id="SignalP"/>
    </source>
</evidence>
<feature type="chain" id="PRO_5047264640" evidence="1">
    <location>
        <begin position="20"/>
        <end position="293"/>
    </location>
</feature>
<accession>A0ABW0ECE8</accession>
<evidence type="ECO:0000313" key="3">
    <source>
        <dbReference type="EMBL" id="MFC5270903.1"/>
    </source>
</evidence>
<dbReference type="Pfam" id="PF18962">
    <property type="entry name" value="Por_Secre_tail"/>
    <property type="match status" value="1"/>
</dbReference>
<feature type="signal peptide" evidence="1">
    <location>
        <begin position="1"/>
        <end position="19"/>
    </location>
</feature>
<name>A0ABW0ECE8_9BACT</name>
<protein>
    <submittedName>
        <fullName evidence="3">T9SS type A sorting domain-containing protein</fullName>
    </submittedName>
</protein>
<dbReference type="RefSeq" id="WP_378017273.1">
    <property type="nucleotide sequence ID" value="NZ_JBHSKT010000005.1"/>
</dbReference>
<keyword evidence="4" id="KW-1185">Reference proteome</keyword>
<feature type="domain" description="Secretion system C-terminal sorting" evidence="2">
    <location>
        <begin position="214"/>
        <end position="287"/>
    </location>
</feature>
<reference evidence="4" key="1">
    <citation type="journal article" date="2019" name="Int. J. Syst. Evol. Microbiol.">
        <title>The Global Catalogue of Microorganisms (GCM) 10K type strain sequencing project: providing services to taxonomists for standard genome sequencing and annotation.</title>
        <authorList>
            <consortium name="The Broad Institute Genomics Platform"/>
            <consortium name="The Broad Institute Genome Sequencing Center for Infectious Disease"/>
            <person name="Wu L."/>
            <person name="Ma J."/>
        </authorList>
    </citation>
    <scope>NUCLEOTIDE SEQUENCE [LARGE SCALE GENOMIC DNA]</scope>
    <source>
        <strain evidence="4">KACC 12602</strain>
    </source>
</reference>
<dbReference type="InterPro" id="IPR026444">
    <property type="entry name" value="Secre_tail"/>
</dbReference>
<proteinExistence type="predicted"/>
<evidence type="ECO:0000313" key="4">
    <source>
        <dbReference type="Proteomes" id="UP001596161"/>
    </source>
</evidence>
<dbReference type="NCBIfam" id="TIGR04183">
    <property type="entry name" value="Por_Secre_tail"/>
    <property type="match status" value="1"/>
</dbReference>
<dbReference type="EMBL" id="JBHSKT010000005">
    <property type="protein sequence ID" value="MFC5270903.1"/>
    <property type="molecule type" value="Genomic_DNA"/>
</dbReference>
<dbReference type="Proteomes" id="UP001596161">
    <property type="component" value="Unassembled WGS sequence"/>
</dbReference>
<evidence type="ECO:0000259" key="2">
    <source>
        <dbReference type="Pfam" id="PF18962"/>
    </source>
</evidence>
<organism evidence="3 4">
    <name type="scientific">Adhaeribacter terreus</name>
    <dbReference type="NCBI Taxonomy" id="529703"/>
    <lineage>
        <taxon>Bacteria</taxon>
        <taxon>Pseudomonadati</taxon>
        <taxon>Bacteroidota</taxon>
        <taxon>Cytophagia</taxon>
        <taxon>Cytophagales</taxon>
        <taxon>Hymenobacteraceae</taxon>
        <taxon>Adhaeribacter</taxon>
    </lineage>
</organism>